<evidence type="ECO:0000259" key="2">
    <source>
        <dbReference type="Pfam" id="PF00437"/>
    </source>
</evidence>
<feature type="domain" description="Bacterial type II secretion system protein E" evidence="2">
    <location>
        <begin position="59"/>
        <end position="275"/>
    </location>
</feature>
<sequence>MEDYLSAVVSKNGTDLHLSPKSPPGYRIGGKLRPIAEGLLSSKEIEEIAWSVLDARQREKLERDWELDFVLDSDQGRFRGNAHYACNGLELAVRVLPQEIPTMEALGHRPEAVNLCQVRQGLILVTGIAGAGKTTTLASMVRTISKIRSGVIVTIEDPVEYIIGHAAALVKQREIGTSTKSYATALKHALRQDPDVLVVSELRDRESAAIALTAAETGHLVIATLHTLDAPGTIDRLIDLFPGNEQPQIRLQIATVLQGVLCQHLIPRKDHFGERVLASELLRMTTPVRSAIRDKKLFRLNDAMQLGTKKGMFSLDQSLRDLLAKDLIHYDDALAICHDPEYLAIFKPVEKSATEAKAL</sequence>
<accession>A0A918WKD8</accession>
<dbReference type="Pfam" id="PF00437">
    <property type="entry name" value="T2SSE"/>
    <property type="match status" value="1"/>
</dbReference>
<dbReference type="EMBL" id="BMXI01000012">
    <property type="protein sequence ID" value="GHC59628.1"/>
    <property type="molecule type" value="Genomic_DNA"/>
</dbReference>
<dbReference type="PANTHER" id="PTHR30486">
    <property type="entry name" value="TWITCHING MOTILITY PROTEIN PILT"/>
    <property type="match status" value="1"/>
</dbReference>
<reference evidence="3" key="2">
    <citation type="submission" date="2020-09" db="EMBL/GenBank/DDBJ databases">
        <authorList>
            <person name="Sun Q."/>
            <person name="Kim S."/>
        </authorList>
    </citation>
    <scope>NUCLEOTIDE SEQUENCE</scope>
    <source>
        <strain evidence="3">KCTC 12988</strain>
    </source>
</reference>
<dbReference type="InterPro" id="IPR001482">
    <property type="entry name" value="T2SS/T4SS_dom"/>
</dbReference>
<dbReference type="Gene3D" id="3.30.450.90">
    <property type="match status" value="1"/>
</dbReference>
<name>A0A918WKD8_9BACT</name>
<comment type="caution">
    <text evidence="3">The sequence shown here is derived from an EMBL/GenBank/DDBJ whole genome shotgun (WGS) entry which is preliminary data.</text>
</comment>
<dbReference type="AlphaFoldDB" id="A0A918WKD8"/>
<evidence type="ECO:0000313" key="4">
    <source>
        <dbReference type="Proteomes" id="UP000644507"/>
    </source>
</evidence>
<evidence type="ECO:0000256" key="1">
    <source>
        <dbReference type="ARBA" id="ARBA00006611"/>
    </source>
</evidence>
<protein>
    <submittedName>
        <fullName evidence="3">Twitching motility protein PilT</fullName>
    </submittedName>
</protein>
<proteinExistence type="inferred from homology"/>
<keyword evidence="4" id="KW-1185">Reference proteome</keyword>
<dbReference type="NCBIfam" id="TIGR01420">
    <property type="entry name" value="pilT_fam"/>
    <property type="match status" value="1"/>
</dbReference>
<gene>
    <name evidence="3" type="ORF">GCM10007100_28550</name>
</gene>
<evidence type="ECO:0000313" key="3">
    <source>
        <dbReference type="EMBL" id="GHC59628.1"/>
    </source>
</evidence>
<dbReference type="PANTHER" id="PTHR30486:SF16">
    <property type="entry name" value="TWITCHING MOTILITY PROTEIN PILT"/>
    <property type="match status" value="1"/>
</dbReference>
<reference evidence="3" key="1">
    <citation type="journal article" date="2014" name="Int. J. Syst. Evol. Microbiol.">
        <title>Complete genome sequence of Corynebacterium casei LMG S-19264T (=DSM 44701T), isolated from a smear-ripened cheese.</title>
        <authorList>
            <consortium name="US DOE Joint Genome Institute (JGI-PGF)"/>
            <person name="Walter F."/>
            <person name="Albersmeier A."/>
            <person name="Kalinowski J."/>
            <person name="Ruckert C."/>
        </authorList>
    </citation>
    <scope>NUCLEOTIDE SEQUENCE</scope>
    <source>
        <strain evidence="3">KCTC 12988</strain>
    </source>
</reference>
<dbReference type="Gene3D" id="3.40.50.300">
    <property type="entry name" value="P-loop containing nucleotide triphosphate hydrolases"/>
    <property type="match status" value="1"/>
</dbReference>
<dbReference type="InterPro" id="IPR050921">
    <property type="entry name" value="T4SS_GSP_E_ATPase"/>
</dbReference>
<dbReference type="CDD" id="cd01131">
    <property type="entry name" value="PilT"/>
    <property type="match status" value="1"/>
</dbReference>
<dbReference type="Proteomes" id="UP000644507">
    <property type="component" value="Unassembled WGS sequence"/>
</dbReference>
<dbReference type="InterPro" id="IPR027417">
    <property type="entry name" value="P-loop_NTPase"/>
</dbReference>
<dbReference type="SUPFAM" id="SSF52540">
    <property type="entry name" value="P-loop containing nucleoside triphosphate hydrolases"/>
    <property type="match status" value="1"/>
</dbReference>
<dbReference type="InterPro" id="IPR006321">
    <property type="entry name" value="PilT/PilU"/>
</dbReference>
<organism evidence="3 4">
    <name type="scientific">Roseibacillus persicicus</name>
    <dbReference type="NCBI Taxonomy" id="454148"/>
    <lineage>
        <taxon>Bacteria</taxon>
        <taxon>Pseudomonadati</taxon>
        <taxon>Verrucomicrobiota</taxon>
        <taxon>Verrucomicrobiia</taxon>
        <taxon>Verrucomicrobiales</taxon>
        <taxon>Verrucomicrobiaceae</taxon>
        <taxon>Roseibacillus</taxon>
    </lineage>
</organism>
<dbReference type="GO" id="GO:0005524">
    <property type="term" value="F:ATP binding"/>
    <property type="evidence" value="ECO:0007669"/>
    <property type="project" value="InterPro"/>
</dbReference>
<dbReference type="GO" id="GO:0016887">
    <property type="term" value="F:ATP hydrolysis activity"/>
    <property type="evidence" value="ECO:0007669"/>
    <property type="project" value="InterPro"/>
</dbReference>
<comment type="similarity">
    <text evidence="1">Belongs to the GSP E family.</text>
</comment>